<keyword evidence="4" id="KW-0106">Calcium</keyword>
<evidence type="ECO:0000256" key="7">
    <source>
        <dbReference type="PROSITE-ProRule" id="PRU01172"/>
    </source>
</evidence>
<dbReference type="SMART" id="SM00560">
    <property type="entry name" value="LamGL"/>
    <property type="match status" value="1"/>
</dbReference>
<dbReference type="GeneTree" id="ENSGT01060000248591"/>
<feature type="coiled-coil region" evidence="8">
    <location>
        <begin position="64"/>
        <end position="128"/>
    </location>
</feature>
<organism evidence="10 11">
    <name type="scientific">Eptatretus burgeri</name>
    <name type="common">Inshore hagfish</name>
    <dbReference type="NCBI Taxonomy" id="7764"/>
    <lineage>
        <taxon>Eukaryota</taxon>
        <taxon>Metazoa</taxon>
        <taxon>Chordata</taxon>
        <taxon>Craniata</taxon>
        <taxon>Vertebrata</taxon>
        <taxon>Cyclostomata</taxon>
        <taxon>Myxini</taxon>
        <taxon>Myxiniformes</taxon>
        <taxon>Myxinidae</taxon>
        <taxon>Eptatretinae</taxon>
        <taxon>Eptatretus</taxon>
    </lineage>
</organism>
<evidence type="ECO:0000256" key="1">
    <source>
        <dbReference type="ARBA" id="ARBA00001913"/>
    </source>
</evidence>
<keyword evidence="8" id="KW-0175">Coiled coil</keyword>
<comment type="cofactor">
    <cofactor evidence="1">
        <name>Ca(2+)</name>
        <dbReference type="ChEBI" id="CHEBI:29108"/>
    </cofactor>
</comment>
<dbReference type="GO" id="GO:0046872">
    <property type="term" value="F:metal ion binding"/>
    <property type="evidence" value="ECO:0007669"/>
    <property type="project" value="UniProtKB-KW"/>
</dbReference>
<evidence type="ECO:0000313" key="11">
    <source>
        <dbReference type="Proteomes" id="UP000694388"/>
    </source>
</evidence>
<dbReference type="InterPro" id="IPR001759">
    <property type="entry name" value="PTX_dom"/>
</dbReference>
<dbReference type="InterPro" id="IPR051360">
    <property type="entry name" value="Neuronal_Pentraxin_Related"/>
</dbReference>
<evidence type="ECO:0000256" key="5">
    <source>
        <dbReference type="ARBA" id="ARBA00023157"/>
    </source>
</evidence>
<proteinExistence type="predicted"/>
<dbReference type="CDD" id="cd00152">
    <property type="entry name" value="PTX"/>
    <property type="match status" value="1"/>
</dbReference>
<dbReference type="Pfam" id="PF00354">
    <property type="entry name" value="Pentaxin"/>
    <property type="match status" value="1"/>
</dbReference>
<keyword evidence="3" id="KW-0732">Signal</keyword>
<evidence type="ECO:0000313" key="10">
    <source>
        <dbReference type="Ensembl" id="ENSEBUP00000012679.1"/>
    </source>
</evidence>
<dbReference type="FunFam" id="2.60.120.200:FF:000012">
    <property type="entry name" value="neuronal pentraxin receptor"/>
    <property type="match status" value="1"/>
</dbReference>
<comment type="caution">
    <text evidence="7">Lacks conserved residue(s) required for the propagation of feature annotation.</text>
</comment>
<evidence type="ECO:0000256" key="2">
    <source>
        <dbReference type="ARBA" id="ARBA00022723"/>
    </source>
</evidence>
<evidence type="ECO:0000256" key="3">
    <source>
        <dbReference type="ARBA" id="ARBA00022729"/>
    </source>
</evidence>
<dbReference type="SUPFAM" id="SSF49899">
    <property type="entry name" value="Concanavalin A-like lectins/glucanases"/>
    <property type="match status" value="1"/>
</dbReference>
<evidence type="ECO:0000256" key="4">
    <source>
        <dbReference type="ARBA" id="ARBA00022837"/>
    </source>
</evidence>
<dbReference type="PRINTS" id="PR00895">
    <property type="entry name" value="PENTAXIN"/>
</dbReference>
<keyword evidence="11" id="KW-1185">Reference proteome</keyword>
<dbReference type="PROSITE" id="PS51828">
    <property type="entry name" value="PTX_2"/>
    <property type="match status" value="1"/>
</dbReference>
<dbReference type="Ensembl" id="ENSEBUT00000013255.1">
    <property type="protein sequence ID" value="ENSEBUP00000012679.1"/>
    <property type="gene ID" value="ENSEBUG00000008061.1"/>
</dbReference>
<reference evidence="10" key="1">
    <citation type="submission" date="2025-08" db="UniProtKB">
        <authorList>
            <consortium name="Ensembl"/>
        </authorList>
    </citation>
    <scope>IDENTIFICATION</scope>
</reference>
<dbReference type="SMART" id="SM00159">
    <property type="entry name" value="PTX"/>
    <property type="match status" value="1"/>
</dbReference>
<keyword evidence="2" id="KW-0479">Metal-binding</keyword>
<evidence type="ECO:0000259" key="9">
    <source>
        <dbReference type="PROSITE" id="PS51828"/>
    </source>
</evidence>
<keyword evidence="5" id="KW-1015">Disulfide bond</keyword>
<dbReference type="InterPro" id="IPR013320">
    <property type="entry name" value="ConA-like_dom_sf"/>
</dbReference>
<dbReference type="InterPro" id="IPR006558">
    <property type="entry name" value="LamG-like"/>
</dbReference>
<dbReference type="AlphaFoldDB" id="A0A8C4QB26"/>
<dbReference type="Proteomes" id="UP000694388">
    <property type="component" value="Unplaced"/>
</dbReference>
<reference evidence="10" key="2">
    <citation type="submission" date="2025-09" db="UniProtKB">
        <authorList>
            <consortium name="Ensembl"/>
        </authorList>
    </citation>
    <scope>IDENTIFICATION</scope>
</reference>
<dbReference type="PANTHER" id="PTHR19277">
    <property type="entry name" value="PENTRAXIN"/>
    <property type="match status" value="1"/>
</dbReference>
<evidence type="ECO:0000256" key="8">
    <source>
        <dbReference type="SAM" id="Coils"/>
    </source>
</evidence>
<evidence type="ECO:0000256" key="6">
    <source>
        <dbReference type="ARBA" id="ARBA00023180"/>
    </source>
</evidence>
<accession>A0A8C4QB26</accession>
<protein>
    <submittedName>
        <fullName evidence="10">Neuronal pentraxin IIb</fullName>
    </submittedName>
</protein>
<dbReference type="PANTHER" id="PTHR19277:SF125">
    <property type="entry name" value="B6"/>
    <property type="match status" value="1"/>
</dbReference>
<sequence length="399" mass="44477">MQRAFALAEATRLGLLCSAVPPGEDPVCNAPSPHGTFTHDTTVIRLRETVLLQKETILSQRDTIHELRSELGRCEVVRDKARQETGNAMEDRPPNRSAEILDELGRTMRLLKHRLESLEHDLENSAGEGLSRHGKTGIERHLLTRVIELEHGKSQLQNETMTHQKHVDSALTVLQQRVDELEHGTNLFKTADSFKASFLLRTDYMYARVQTRLPEMYAFTVSMWLRSSATPGVGTPFSYAVPGEANELALVEWGGNPMELLINDKVAQMPLTVNDGRWHHLAITWTTRDGMWSAYQDGQARGSGEDLAAWHPIKPGGMLILGQEQDHIGGQFDAIQAFVGELADFQLWDRVLPHSDLISIANCSTTLSGNVVAWATATIELRGGAVQWPLESCAVRRRP</sequence>
<keyword evidence="6" id="KW-0325">Glycoprotein</keyword>
<dbReference type="Gene3D" id="2.60.120.200">
    <property type="match status" value="1"/>
</dbReference>
<feature type="domain" description="Pentraxin (PTX)" evidence="9">
    <location>
        <begin position="192"/>
        <end position="393"/>
    </location>
</feature>
<name>A0A8C4QB26_EPTBU</name>